<sequence>MSAGNTRFRSALSPASHSVQTKDPSTINFRQRLSQASPFPKVSSFGLPLTIKQPELRTHNDSVVPVEGGSLIHPRQQSCTEHDLALLFAGIMSYIFGQTVSVNDVSIFLTECQQNHILGVLTCILGIGLYRYIVTRCATTPLAVNQLILEDAYGRIRPFSTDVCMDFDILKKFLEVHYQDTAGPVGAALVKVGQFHVMLGSRRGKVFGRTDWNRNLVKSGYRIVNSVYVNKEDAKCLTCATVMAVTGLGEFHCASCQAYYRDCDTFRPSITQHTRAPLISPLLARPQARQLPLRQAQLPMVVPVLDEEQDLDKNEITEEIEYDVRGLVNIDLRIKPQRRKTSTTKLQKRSKEGLKPASEQGNYDELHSDDIGGKLLQSLRFDGMSAQHIAPTSSTTHEWLFSHEKFVAWIDNSNTAGRRGILWIQGKPGSGKSTIMKPWPGLKEHGKHKLSSLTSSMHIRTN</sequence>
<comment type="caution">
    <text evidence="1">The sequence shown here is derived from an EMBL/GenBank/DDBJ whole genome shotgun (WGS) entry which is preliminary data.</text>
</comment>
<dbReference type="Proteomes" id="UP001172386">
    <property type="component" value="Unassembled WGS sequence"/>
</dbReference>
<organism evidence="1 2">
    <name type="scientific">Neophaeococcomyces mojaviensis</name>
    <dbReference type="NCBI Taxonomy" id="3383035"/>
    <lineage>
        <taxon>Eukaryota</taxon>
        <taxon>Fungi</taxon>
        <taxon>Dikarya</taxon>
        <taxon>Ascomycota</taxon>
        <taxon>Pezizomycotina</taxon>
        <taxon>Eurotiomycetes</taxon>
        <taxon>Chaetothyriomycetidae</taxon>
        <taxon>Chaetothyriales</taxon>
        <taxon>Chaetothyriales incertae sedis</taxon>
        <taxon>Neophaeococcomyces</taxon>
    </lineage>
</organism>
<gene>
    <name evidence="1" type="ORF">H2198_001586</name>
</gene>
<keyword evidence="2" id="KW-1185">Reference proteome</keyword>
<proteinExistence type="predicted"/>
<evidence type="ECO:0000313" key="2">
    <source>
        <dbReference type="Proteomes" id="UP001172386"/>
    </source>
</evidence>
<protein>
    <submittedName>
        <fullName evidence="1">Uncharacterized protein</fullName>
    </submittedName>
</protein>
<evidence type="ECO:0000313" key="1">
    <source>
        <dbReference type="EMBL" id="KAJ9662044.1"/>
    </source>
</evidence>
<name>A0ACC3AGG1_9EURO</name>
<dbReference type="EMBL" id="JAPDRQ010000018">
    <property type="protein sequence ID" value="KAJ9662044.1"/>
    <property type="molecule type" value="Genomic_DNA"/>
</dbReference>
<reference evidence="1" key="1">
    <citation type="submission" date="2022-10" db="EMBL/GenBank/DDBJ databases">
        <title>Culturing micro-colonial fungi from biological soil crusts in the Mojave desert and describing Neophaeococcomyces mojavensis, and introducing the new genera and species Taxawa tesnikishii.</title>
        <authorList>
            <person name="Kurbessoian T."/>
            <person name="Stajich J.E."/>
        </authorList>
    </citation>
    <scope>NUCLEOTIDE SEQUENCE</scope>
    <source>
        <strain evidence="1">JES_112</strain>
    </source>
</reference>
<accession>A0ACC3AGG1</accession>